<organism evidence="3 4">
    <name type="scientific">Salinimicrobium catena</name>
    <dbReference type="NCBI Taxonomy" id="390640"/>
    <lineage>
        <taxon>Bacteria</taxon>
        <taxon>Pseudomonadati</taxon>
        <taxon>Bacteroidota</taxon>
        <taxon>Flavobacteriia</taxon>
        <taxon>Flavobacteriales</taxon>
        <taxon>Flavobacteriaceae</taxon>
        <taxon>Salinimicrobium</taxon>
    </lineage>
</organism>
<name>A0A1H5NXI5_9FLAO</name>
<dbReference type="OrthoDB" id="3422146at2"/>
<keyword evidence="1" id="KW-0812">Transmembrane</keyword>
<protein>
    <submittedName>
        <fullName evidence="3">Ion channel</fullName>
    </submittedName>
</protein>
<feature type="domain" description="Potassium channel" evidence="2">
    <location>
        <begin position="101"/>
        <end position="179"/>
    </location>
</feature>
<dbReference type="InterPro" id="IPR013099">
    <property type="entry name" value="K_chnl_dom"/>
</dbReference>
<feature type="transmembrane region" description="Helical" evidence="1">
    <location>
        <begin position="158"/>
        <end position="182"/>
    </location>
</feature>
<feature type="transmembrane region" description="Helical" evidence="1">
    <location>
        <begin position="33"/>
        <end position="60"/>
    </location>
</feature>
<dbReference type="Pfam" id="PF07885">
    <property type="entry name" value="Ion_trans_2"/>
    <property type="match status" value="1"/>
</dbReference>
<reference evidence="3 4" key="1">
    <citation type="submission" date="2016-10" db="EMBL/GenBank/DDBJ databases">
        <authorList>
            <person name="de Groot N.N."/>
        </authorList>
    </citation>
    <scope>NUCLEOTIDE SEQUENCE [LARGE SCALE GENOMIC DNA]</scope>
    <source>
        <strain evidence="3 4">DSM 23553</strain>
    </source>
</reference>
<sequence length="351" mass="39993">MPEAAVALEKFKSFFSNFKEVLIKLNAMDSLQIIGGLVVIALTFLDFFHTTLSGNGFGFISRELNRLLNRLIIRNRSRSIYRYSGLAHLLITTSVWLGLLFCGAFLIFTAKEEMVVNGSTFLPATEDERFYYTSYVLSTLGIGDFVPGSETSRILTGILSFTGFILITTGLTYLLSVVQAVLSKKELAFFISTLGGDVEEIYQFFKKDQNLDGLLSDANDLRKQILQNASSYLAFPMTNYFLTKKRNSALIVQLAILSEVLMVLRMDWKEGSIQHAKLCTLINAIEKYLDLGLEGPDKDLHNQEKLDTLRSFWQKYGHTFKKSTEMDRRFTSSLYYAGWSWKEVYKMKEQL</sequence>
<evidence type="ECO:0000313" key="3">
    <source>
        <dbReference type="EMBL" id="SEF05551.1"/>
    </source>
</evidence>
<keyword evidence="4" id="KW-1185">Reference proteome</keyword>
<dbReference type="AlphaFoldDB" id="A0A1H5NXI5"/>
<keyword evidence="1" id="KW-1133">Transmembrane helix</keyword>
<proteinExistence type="predicted"/>
<evidence type="ECO:0000259" key="2">
    <source>
        <dbReference type="Pfam" id="PF07885"/>
    </source>
</evidence>
<dbReference type="SUPFAM" id="SSF81324">
    <property type="entry name" value="Voltage-gated potassium channels"/>
    <property type="match status" value="1"/>
</dbReference>
<feature type="transmembrane region" description="Helical" evidence="1">
    <location>
        <begin position="80"/>
        <end position="110"/>
    </location>
</feature>
<dbReference type="Proteomes" id="UP000199448">
    <property type="component" value="Unassembled WGS sequence"/>
</dbReference>
<dbReference type="EMBL" id="FNUG01000006">
    <property type="protein sequence ID" value="SEF05551.1"/>
    <property type="molecule type" value="Genomic_DNA"/>
</dbReference>
<accession>A0A1H5NXI5</accession>
<keyword evidence="1" id="KW-0472">Membrane</keyword>
<dbReference type="STRING" id="390640.SAMN04488034_10648"/>
<dbReference type="Gene3D" id="1.10.287.70">
    <property type="match status" value="1"/>
</dbReference>
<evidence type="ECO:0000313" key="4">
    <source>
        <dbReference type="Proteomes" id="UP000199448"/>
    </source>
</evidence>
<evidence type="ECO:0000256" key="1">
    <source>
        <dbReference type="SAM" id="Phobius"/>
    </source>
</evidence>
<gene>
    <name evidence="3" type="ORF">SAMN04488034_10648</name>
</gene>